<dbReference type="GO" id="GO:0005524">
    <property type="term" value="F:ATP binding"/>
    <property type="evidence" value="ECO:0007669"/>
    <property type="project" value="UniProtKB-KW"/>
</dbReference>
<dbReference type="SMART" id="SM00382">
    <property type="entry name" value="AAA"/>
    <property type="match status" value="1"/>
</dbReference>
<dbReference type="PROSITE" id="PS50893">
    <property type="entry name" value="ABC_TRANSPORTER_2"/>
    <property type="match status" value="1"/>
</dbReference>
<dbReference type="SUPFAM" id="SSF52540">
    <property type="entry name" value="P-loop containing nucleoside triphosphate hydrolases"/>
    <property type="match status" value="1"/>
</dbReference>
<dbReference type="PANTHER" id="PTHR24220:SF659">
    <property type="entry name" value="TRANSPORTER, PUTATIVE-RELATED"/>
    <property type="match status" value="1"/>
</dbReference>
<feature type="compositionally biased region" description="Low complexity" evidence="4">
    <location>
        <begin position="281"/>
        <end position="304"/>
    </location>
</feature>
<dbReference type="InterPro" id="IPR003593">
    <property type="entry name" value="AAA+_ATPase"/>
</dbReference>
<name>A0ABX0ZNG8_9ACTN</name>
<dbReference type="InterPro" id="IPR017871">
    <property type="entry name" value="ABC_transporter-like_CS"/>
</dbReference>
<dbReference type="RefSeq" id="WP_167982012.1">
    <property type="nucleotide sequence ID" value="NZ_JAATEJ010000003.1"/>
</dbReference>
<evidence type="ECO:0000313" key="6">
    <source>
        <dbReference type="EMBL" id="NJP43183.1"/>
    </source>
</evidence>
<keyword evidence="3 6" id="KW-0067">ATP-binding</keyword>
<dbReference type="InterPro" id="IPR003439">
    <property type="entry name" value="ABC_transporter-like_ATP-bd"/>
</dbReference>
<evidence type="ECO:0000256" key="2">
    <source>
        <dbReference type="ARBA" id="ARBA00022741"/>
    </source>
</evidence>
<keyword evidence="7" id="KW-1185">Reference proteome</keyword>
<dbReference type="EMBL" id="JAATEJ010000003">
    <property type="protein sequence ID" value="NJP43183.1"/>
    <property type="molecule type" value="Genomic_DNA"/>
</dbReference>
<organism evidence="6 7">
    <name type="scientific">Actinacidiphila epipremni</name>
    <dbReference type="NCBI Taxonomy" id="2053013"/>
    <lineage>
        <taxon>Bacteria</taxon>
        <taxon>Bacillati</taxon>
        <taxon>Actinomycetota</taxon>
        <taxon>Actinomycetes</taxon>
        <taxon>Kitasatosporales</taxon>
        <taxon>Streptomycetaceae</taxon>
        <taxon>Actinacidiphila</taxon>
    </lineage>
</organism>
<reference evidence="6 7" key="1">
    <citation type="submission" date="2020-03" db="EMBL/GenBank/DDBJ databases">
        <title>WGS of actinomycetes isolated from Thailand.</title>
        <authorList>
            <person name="Thawai C."/>
        </authorList>
    </citation>
    <scope>NUCLEOTIDE SEQUENCE [LARGE SCALE GENOMIC DNA]</scope>
    <source>
        <strain evidence="6 7">PRB2-1</strain>
    </source>
</reference>
<evidence type="ECO:0000256" key="4">
    <source>
        <dbReference type="SAM" id="MobiDB-lite"/>
    </source>
</evidence>
<dbReference type="CDD" id="cd03255">
    <property type="entry name" value="ABC_MJ0796_LolCDE_FtsE"/>
    <property type="match status" value="1"/>
</dbReference>
<dbReference type="Gene3D" id="3.40.50.300">
    <property type="entry name" value="P-loop containing nucleotide triphosphate hydrolases"/>
    <property type="match status" value="1"/>
</dbReference>
<keyword evidence="2" id="KW-0547">Nucleotide-binding</keyword>
<dbReference type="Proteomes" id="UP000734511">
    <property type="component" value="Unassembled WGS sequence"/>
</dbReference>
<dbReference type="InterPro" id="IPR015854">
    <property type="entry name" value="ABC_transpr_LolD-like"/>
</dbReference>
<feature type="compositionally biased region" description="Low complexity" evidence="4">
    <location>
        <begin position="1"/>
        <end position="14"/>
    </location>
</feature>
<gene>
    <name evidence="6" type="ORF">HCN08_07160</name>
</gene>
<feature type="domain" description="ABC transporter" evidence="5">
    <location>
        <begin position="21"/>
        <end position="261"/>
    </location>
</feature>
<accession>A0ABX0ZNG8</accession>
<dbReference type="PANTHER" id="PTHR24220">
    <property type="entry name" value="IMPORT ATP-BINDING PROTEIN"/>
    <property type="match status" value="1"/>
</dbReference>
<dbReference type="Pfam" id="PF00005">
    <property type="entry name" value="ABC_tran"/>
    <property type="match status" value="1"/>
</dbReference>
<feature type="region of interest" description="Disordered" evidence="4">
    <location>
        <begin position="246"/>
        <end position="320"/>
    </location>
</feature>
<dbReference type="PROSITE" id="PS00211">
    <property type="entry name" value="ABC_TRANSPORTER_1"/>
    <property type="match status" value="1"/>
</dbReference>
<protein>
    <submittedName>
        <fullName evidence="6">ABC transporter ATP-binding protein</fullName>
    </submittedName>
</protein>
<feature type="compositionally biased region" description="Pro residues" evidence="4">
    <location>
        <begin position="270"/>
        <end position="280"/>
    </location>
</feature>
<sequence>MDSTPRTTRTAATNAPPPPLIDIRGVRKTYDDGHAALDGLTLTVGAGEALAVLGPSGSGKSTLLNLIAGLDRPTEGSVTVDGVRVDRLGETGSARYRRERIGMVFQFFNLLDDLTVTDNVLLPSQLVGAGRAQARARARARAAELLDHLGIARHARAYPGRLSGGERQRVAVARALMNRPALLLADEPTGALDTASGAEVRALLAGLNAEGQTIVLVTHDLALAQSCASRTIELVDGRVIRDTAAGPPAGSPAAPPAASLAALGAGTPPAASPAAPPGPAAPTAASPGSRAGEGPRPAAPPAAGHRPRPATGDSGPAVTR</sequence>
<dbReference type="InterPro" id="IPR017911">
    <property type="entry name" value="MacB-like_ATP-bd"/>
</dbReference>
<keyword evidence="1" id="KW-0813">Transport</keyword>
<evidence type="ECO:0000259" key="5">
    <source>
        <dbReference type="PROSITE" id="PS50893"/>
    </source>
</evidence>
<feature type="region of interest" description="Disordered" evidence="4">
    <location>
        <begin position="1"/>
        <end position="24"/>
    </location>
</feature>
<evidence type="ECO:0000256" key="1">
    <source>
        <dbReference type="ARBA" id="ARBA00022448"/>
    </source>
</evidence>
<proteinExistence type="predicted"/>
<comment type="caution">
    <text evidence="6">The sequence shown here is derived from an EMBL/GenBank/DDBJ whole genome shotgun (WGS) entry which is preliminary data.</text>
</comment>
<dbReference type="InterPro" id="IPR027417">
    <property type="entry name" value="P-loop_NTPase"/>
</dbReference>
<evidence type="ECO:0000313" key="7">
    <source>
        <dbReference type="Proteomes" id="UP000734511"/>
    </source>
</evidence>
<feature type="compositionally biased region" description="Low complexity" evidence="4">
    <location>
        <begin position="256"/>
        <end position="269"/>
    </location>
</feature>
<evidence type="ECO:0000256" key="3">
    <source>
        <dbReference type="ARBA" id="ARBA00022840"/>
    </source>
</evidence>